<gene>
    <name evidence="1" type="ORF">SORDD17_00709</name>
</gene>
<dbReference type="Proteomes" id="UP000072989">
    <property type="component" value="Unassembled WGS sequence"/>
</dbReference>
<proteinExistence type="predicted"/>
<name>A0A139RMY0_STROR</name>
<dbReference type="AlphaFoldDB" id="A0A139RMY0"/>
<comment type="caution">
    <text evidence="1">The sequence shown here is derived from an EMBL/GenBank/DDBJ whole genome shotgun (WGS) entry which is preliminary data.</text>
</comment>
<dbReference type="PATRIC" id="fig|1303.87.peg.860"/>
<accession>A0A139RMY0</accession>
<reference evidence="1 2" key="1">
    <citation type="submission" date="2016-01" db="EMBL/GenBank/DDBJ databases">
        <title>Highly variable Streptococcus oralis are common among viridans streptococci isolated from primates.</title>
        <authorList>
            <person name="Denapaite D."/>
            <person name="Rieger M."/>
            <person name="Koendgen S."/>
            <person name="Brueckner R."/>
            <person name="Ochigava I."/>
            <person name="Kappeler P."/>
            <person name="Maetz-Rensing K."/>
            <person name="Leendertz F."/>
            <person name="Hakenbeck R."/>
        </authorList>
    </citation>
    <scope>NUCLEOTIDE SEQUENCE [LARGE SCALE GENOMIC DNA]</scope>
    <source>
        <strain evidence="1 2">DD17</strain>
    </source>
</reference>
<organism evidence="1 2">
    <name type="scientific">Streptococcus oralis</name>
    <dbReference type="NCBI Taxonomy" id="1303"/>
    <lineage>
        <taxon>Bacteria</taxon>
        <taxon>Bacillati</taxon>
        <taxon>Bacillota</taxon>
        <taxon>Bacilli</taxon>
        <taxon>Lactobacillales</taxon>
        <taxon>Streptococcaceae</taxon>
        <taxon>Streptococcus</taxon>
    </lineage>
</organism>
<protein>
    <submittedName>
        <fullName evidence="1">Uncharacterized protein</fullName>
    </submittedName>
</protein>
<evidence type="ECO:0000313" key="1">
    <source>
        <dbReference type="EMBL" id="KXU16068.1"/>
    </source>
</evidence>
<evidence type="ECO:0000313" key="2">
    <source>
        <dbReference type="Proteomes" id="UP000072989"/>
    </source>
</evidence>
<dbReference type="EMBL" id="LQZE01000152">
    <property type="protein sequence ID" value="KXU16068.1"/>
    <property type="molecule type" value="Genomic_DNA"/>
</dbReference>
<sequence>MTDEIPYNAVHSPDGSVVWVYQNGVITDKDGQIVYEP</sequence>